<evidence type="ECO:0000256" key="1">
    <source>
        <dbReference type="ARBA" id="ARBA00007050"/>
    </source>
</evidence>
<evidence type="ECO:0000256" key="7">
    <source>
        <dbReference type="ARBA" id="ARBA00023242"/>
    </source>
</evidence>
<evidence type="ECO:0000256" key="6">
    <source>
        <dbReference type="ARBA" id="ARBA00023054"/>
    </source>
</evidence>
<dbReference type="AlphaFoldDB" id="A0A1A8WTF2"/>
<evidence type="ECO:0000256" key="10">
    <source>
        <dbReference type="RuleBase" id="RU368072"/>
    </source>
</evidence>
<evidence type="ECO:0000256" key="4">
    <source>
        <dbReference type="ARBA" id="ARBA00022776"/>
    </source>
</evidence>
<keyword evidence="9 10" id="KW-0137">Centromere</keyword>
<evidence type="ECO:0000313" key="14">
    <source>
        <dbReference type="Proteomes" id="UP000078546"/>
    </source>
</evidence>
<keyword evidence="5 10" id="KW-0995">Kinetochore</keyword>
<evidence type="ECO:0000256" key="3">
    <source>
        <dbReference type="ARBA" id="ARBA00022618"/>
    </source>
</evidence>
<comment type="similarity">
    <text evidence="1 10">Belongs to the NDC80/HEC1 family.</text>
</comment>
<comment type="subcellular location">
    <subcellularLocation>
        <location evidence="10">Chromosome</location>
        <location evidence="10">Centromere</location>
        <location evidence="10">Kinetochore</location>
    </subcellularLocation>
    <subcellularLocation>
        <location evidence="10">Nucleus</location>
    </subcellularLocation>
</comment>
<dbReference type="GO" id="GO:0005634">
    <property type="term" value="C:nucleus"/>
    <property type="evidence" value="ECO:0007669"/>
    <property type="project" value="UniProtKB-SubCell"/>
</dbReference>
<comment type="function">
    <text evidence="10">Acts as a component of the essential kinetochore-associated NDC80 complex, which is required for chromosome segregation and spindle checkpoint activity.</text>
</comment>
<keyword evidence="3 10" id="KW-0132">Cell division</keyword>
<keyword evidence="8 10" id="KW-0131">Cell cycle</keyword>
<protein>
    <recommendedName>
        <fullName evidence="10">Kinetochore protein NDC80</fullName>
    </recommendedName>
</protein>
<feature type="coiled-coil region" evidence="11">
    <location>
        <begin position="217"/>
        <end position="303"/>
    </location>
</feature>
<proteinExistence type="inferred from homology"/>
<dbReference type="InterPro" id="IPR005550">
    <property type="entry name" value="Kinetochore_Ndc80"/>
</dbReference>
<dbReference type="GO" id="GO:0031262">
    <property type="term" value="C:Ndc80 complex"/>
    <property type="evidence" value="ECO:0007669"/>
    <property type="project" value="UniProtKB-UniRule"/>
</dbReference>
<reference evidence="14" key="1">
    <citation type="submission" date="2016-05" db="EMBL/GenBank/DDBJ databases">
        <authorList>
            <person name="Naeem Raeece"/>
        </authorList>
    </citation>
    <scope>NUCLEOTIDE SEQUENCE [LARGE SCALE GENOMIC DNA]</scope>
</reference>
<keyword evidence="2 10" id="KW-0158">Chromosome</keyword>
<dbReference type="Proteomes" id="UP000078546">
    <property type="component" value="Unassembled WGS sequence"/>
</dbReference>
<evidence type="ECO:0000313" key="13">
    <source>
        <dbReference type="EMBL" id="SBS94611.1"/>
    </source>
</evidence>
<feature type="coiled-coil region" evidence="11">
    <location>
        <begin position="328"/>
        <end position="380"/>
    </location>
</feature>
<feature type="coiled-coil region" evidence="11">
    <location>
        <begin position="553"/>
        <end position="587"/>
    </location>
</feature>
<comment type="subunit">
    <text evidence="10">Component of the NDC80 complex.</text>
</comment>
<evidence type="ECO:0000256" key="8">
    <source>
        <dbReference type="ARBA" id="ARBA00023306"/>
    </source>
</evidence>
<evidence type="ECO:0000259" key="12">
    <source>
        <dbReference type="Pfam" id="PF03801"/>
    </source>
</evidence>
<name>A0A1A8WTF2_PLAOA</name>
<evidence type="ECO:0000256" key="9">
    <source>
        <dbReference type="ARBA" id="ARBA00023328"/>
    </source>
</evidence>
<dbReference type="PANTHER" id="PTHR10643:SF2">
    <property type="entry name" value="KINETOCHORE PROTEIN NDC80 HOMOLOG"/>
    <property type="match status" value="1"/>
</dbReference>
<dbReference type="InterPro" id="IPR055260">
    <property type="entry name" value="Ndc80_CH"/>
</dbReference>
<evidence type="ECO:0000256" key="11">
    <source>
        <dbReference type="SAM" id="Coils"/>
    </source>
</evidence>
<keyword evidence="6 11" id="KW-0175">Coiled coil</keyword>
<dbReference type="PANTHER" id="PTHR10643">
    <property type="entry name" value="KINETOCHORE PROTEIN NDC80"/>
    <property type="match status" value="1"/>
</dbReference>
<organism evidence="13 14">
    <name type="scientific">Plasmodium ovale curtisi</name>
    <dbReference type="NCBI Taxonomy" id="864141"/>
    <lineage>
        <taxon>Eukaryota</taxon>
        <taxon>Sar</taxon>
        <taxon>Alveolata</taxon>
        <taxon>Apicomplexa</taxon>
        <taxon>Aconoidasida</taxon>
        <taxon>Haemosporida</taxon>
        <taxon>Plasmodiidae</taxon>
        <taxon>Plasmodium</taxon>
        <taxon>Plasmodium (Plasmodium)</taxon>
    </lineage>
</organism>
<dbReference type="EMBL" id="FLQV01000529">
    <property type="protein sequence ID" value="SBS94611.1"/>
    <property type="molecule type" value="Genomic_DNA"/>
</dbReference>
<dbReference type="GO" id="GO:0051301">
    <property type="term" value="P:cell division"/>
    <property type="evidence" value="ECO:0007669"/>
    <property type="project" value="UniProtKB-UniRule"/>
</dbReference>
<dbReference type="Gene3D" id="1.10.418.30">
    <property type="entry name" value="Ncd80 complex, Ncd80 subunit"/>
    <property type="match status" value="1"/>
</dbReference>
<keyword evidence="4 10" id="KW-0498">Mitosis</keyword>
<feature type="domain" description="Kinetochore protein Ndc80 CH" evidence="12">
    <location>
        <begin position="45"/>
        <end position="164"/>
    </location>
</feature>
<evidence type="ECO:0000256" key="2">
    <source>
        <dbReference type="ARBA" id="ARBA00022454"/>
    </source>
</evidence>
<feature type="coiled-coil region" evidence="11">
    <location>
        <begin position="440"/>
        <end position="510"/>
    </location>
</feature>
<evidence type="ECO:0000256" key="5">
    <source>
        <dbReference type="ARBA" id="ARBA00022838"/>
    </source>
</evidence>
<gene>
    <name evidence="13" type="ORF">POVCU1_028660</name>
</gene>
<accession>A0A1A8WTF2</accession>
<sequence>MNNHSVYNKFNSTLSVFNNNGNLNSSVYISGDKKSKSRTSLNALSFYKSNASVYVKKVDKTDKKENVKTLIRYLGWKNYSGTISPNLFKNPSMTDLINIWNFIFKHVDPLIEVNKDNYGEVVLSFYKDIGYPYTISKSTLVAPTTGLQYNTHLSALAWLCQLLIFEAECFNDINEEKDINMSDDFNEICEIKMEDFILYSYRSYISKEEKNGNDMLNAKLDKEIEKLKYDINVKNENILEKKKKIEEIKNHIKENEDLIKRNKVLFDENKKIKSLYTNSIDETNQLEKEIEMCKKTNIEEKNKTEQIVEDINKVKQILKKQTLNKSQFIQINENIDQNKEKIENIKNEIKILNNEYPILSEKLNNRNNDLKKLSKSINEKLTDIVDKINFYKNISQVKWNKILTININIDSVSIDNMLNLNWKDNKNNIKNFIENDKLQLKNSLHFVEDLENEIKIIQDEINLLKEKILHKENEVQRINEDTNTFVNSSRERYNKLVSENEKILEEAKRKNVRGRIDARTREDISLPNTQLPRCDISKCTHAHIHMHIYVQSCDEASDMLKEVQSSREEKEIELNKIKMENEQLFKEKLSTLQKVWKKGAKACALLVELKSYSKAYISIVLDEKKRELEMYKYLHKSVSE</sequence>
<keyword evidence="7 10" id="KW-0539">Nucleus</keyword>
<dbReference type="Pfam" id="PF03801">
    <property type="entry name" value="Ndc80_HEC"/>
    <property type="match status" value="1"/>
</dbReference>
<dbReference type="InterPro" id="IPR038273">
    <property type="entry name" value="Ndc80_sf"/>
</dbReference>
<dbReference type="GO" id="GO:0051315">
    <property type="term" value="P:attachment of mitotic spindle microtubules to kinetochore"/>
    <property type="evidence" value="ECO:0007669"/>
    <property type="project" value="UniProtKB-UniRule"/>
</dbReference>